<keyword evidence="1" id="KW-0812">Transmembrane</keyword>
<sequence>MFSFLSMFEHWYLNIDTGIGTFFLLVFRARVDVRMVSCAYYSLGYLKADTHRFRGVITIVCTGVE</sequence>
<name>A0A067LZE1_BOTB1</name>
<keyword evidence="1" id="KW-1133">Transmembrane helix</keyword>
<dbReference type="AlphaFoldDB" id="A0A067LZE1"/>
<dbReference type="EMBL" id="KL198086">
    <property type="protein sequence ID" value="KDQ08793.1"/>
    <property type="molecule type" value="Genomic_DNA"/>
</dbReference>
<dbReference type="InParanoid" id="A0A067LZE1"/>
<feature type="transmembrane region" description="Helical" evidence="1">
    <location>
        <begin position="12"/>
        <end position="31"/>
    </location>
</feature>
<gene>
    <name evidence="2" type="ORF">BOTBODRAFT_558783</name>
</gene>
<evidence type="ECO:0000313" key="3">
    <source>
        <dbReference type="Proteomes" id="UP000027195"/>
    </source>
</evidence>
<accession>A0A067LZE1</accession>
<evidence type="ECO:0000256" key="1">
    <source>
        <dbReference type="SAM" id="Phobius"/>
    </source>
</evidence>
<evidence type="ECO:0000313" key="2">
    <source>
        <dbReference type="EMBL" id="KDQ08793.1"/>
    </source>
</evidence>
<organism evidence="2 3">
    <name type="scientific">Botryobasidium botryosum (strain FD-172 SS1)</name>
    <dbReference type="NCBI Taxonomy" id="930990"/>
    <lineage>
        <taxon>Eukaryota</taxon>
        <taxon>Fungi</taxon>
        <taxon>Dikarya</taxon>
        <taxon>Basidiomycota</taxon>
        <taxon>Agaricomycotina</taxon>
        <taxon>Agaricomycetes</taxon>
        <taxon>Cantharellales</taxon>
        <taxon>Botryobasidiaceae</taxon>
        <taxon>Botryobasidium</taxon>
    </lineage>
</organism>
<keyword evidence="3" id="KW-1185">Reference proteome</keyword>
<keyword evidence="1" id="KW-0472">Membrane</keyword>
<protein>
    <submittedName>
        <fullName evidence="2">Uncharacterized protein</fullName>
    </submittedName>
</protein>
<reference evidence="3" key="1">
    <citation type="journal article" date="2014" name="Proc. Natl. Acad. Sci. U.S.A.">
        <title>Extensive sampling of basidiomycete genomes demonstrates inadequacy of the white-rot/brown-rot paradigm for wood decay fungi.</title>
        <authorList>
            <person name="Riley R."/>
            <person name="Salamov A.A."/>
            <person name="Brown D.W."/>
            <person name="Nagy L.G."/>
            <person name="Floudas D."/>
            <person name="Held B.W."/>
            <person name="Levasseur A."/>
            <person name="Lombard V."/>
            <person name="Morin E."/>
            <person name="Otillar R."/>
            <person name="Lindquist E.A."/>
            <person name="Sun H."/>
            <person name="LaButti K.M."/>
            <person name="Schmutz J."/>
            <person name="Jabbour D."/>
            <person name="Luo H."/>
            <person name="Baker S.E."/>
            <person name="Pisabarro A.G."/>
            <person name="Walton J.D."/>
            <person name="Blanchette R.A."/>
            <person name="Henrissat B."/>
            <person name="Martin F."/>
            <person name="Cullen D."/>
            <person name="Hibbett D.S."/>
            <person name="Grigoriev I.V."/>
        </authorList>
    </citation>
    <scope>NUCLEOTIDE SEQUENCE [LARGE SCALE GENOMIC DNA]</scope>
    <source>
        <strain evidence="3">FD-172 SS1</strain>
    </source>
</reference>
<proteinExistence type="predicted"/>
<dbReference type="HOGENOM" id="CLU_2849389_0_0_1"/>
<dbReference type="Proteomes" id="UP000027195">
    <property type="component" value="Unassembled WGS sequence"/>
</dbReference>